<dbReference type="InterPro" id="IPR050723">
    <property type="entry name" value="CFA/CMAS"/>
</dbReference>
<dbReference type="GO" id="GO:0008168">
    <property type="term" value="F:methyltransferase activity"/>
    <property type="evidence" value="ECO:0007669"/>
    <property type="project" value="UniProtKB-KW"/>
</dbReference>
<feature type="domain" description="DUF7884" evidence="6">
    <location>
        <begin position="8"/>
        <end position="85"/>
    </location>
</feature>
<evidence type="ECO:0000256" key="2">
    <source>
        <dbReference type="ARBA" id="ARBA00022603"/>
    </source>
</evidence>
<dbReference type="GO" id="GO:0032259">
    <property type="term" value="P:methylation"/>
    <property type="evidence" value="ECO:0007669"/>
    <property type="project" value="UniProtKB-KW"/>
</dbReference>
<name>A0A318SYQ9_9RHOB</name>
<comment type="caution">
    <text evidence="7">The sequence shown here is derived from an EMBL/GenBank/DDBJ whole genome shotgun (WGS) entry which is preliminary data.</text>
</comment>
<dbReference type="PIRSF" id="PIRSF003085">
    <property type="entry name" value="CMAS"/>
    <property type="match status" value="1"/>
</dbReference>
<evidence type="ECO:0000256" key="5">
    <source>
        <dbReference type="ARBA" id="ARBA00023098"/>
    </source>
</evidence>
<accession>A0A318SYQ9</accession>
<proteinExistence type="inferred from homology"/>
<dbReference type="CDD" id="cd02440">
    <property type="entry name" value="AdoMet_MTases"/>
    <property type="match status" value="1"/>
</dbReference>
<protein>
    <submittedName>
        <fullName evidence="7">Cyclopropane-fatty-acyl-phospholipid synthase</fullName>
    </submittedName>
</protein>
<keyword evidence="8" id="KW-1185">Reference proteome</keyword>
<dbReference type="InterPro" id="IPR057206">
    <property type="entry name" value="DUF7884"/>
</dbReference>
<dbReference type="Pfam" id="PF25371">
    <property type="entry name" value="DUF7884"/>
    <property type="match status" value="1"/>
</dbReference>
<keyword evidence="3" id="KW-0808">Transferase</keyword>
<keyword evidence="4" id="KW-0949">S-adenosyl-L-methionine</keyword>
<dbReference type="InterPro" id="IPR003333">
    <property type="entry name" value="CMAS"/>
</dbReference>
<dbReference type="PANTHER" id="PTHR43667:SF1">
    <property type="entry name" value="CYCLOPROPANE-FATTY-ACYL-PHOSPHOLIPID SYNTHASE"/>
    <property type="match status" value="1"/>
</dbReference>
<dbReference type="RefSeq" id="WP_110813951.1">
    <property type="nucleotide sequence ID" value="NZ_QJTE01000002.1"/>
</dbReference>
<dbReference type="Proteomes" id="UP000248311">
    <property type="component" value="Unassembled WGS sequence"/>
</dbReference>
<evidence type="ECO:0000313" key="7">
    <source>
        <dbReference type="EMBL" id="PYE84917.1"/>
    </source>
</evidence>
<dbReference type="AlphaFoldDB" id="A0A318SYQ9"/>
<dbReference type="GO" id="GO:0008610">
    <property type="term" value="P:lipid biosynthetic process"/>
    <property type="evidence" value="ECO:0007669"/>
    <property type="project" value="InterPro"/>
</dbReference>
<dbReference type="Pfam" id="PF02353">
    <property type="entry name" value="CMAS"/>
    <property type="match status" value="1"/>
</dbReference>
<dbReference type="InterPro" id="IPR029063">
    <property type="entry name" value="SAM-dependent_MTases_sf"/>
</dbReference>
<gene>
    <name evidence="7" type="ORF">DFP88_102721</name>
</gene>
<dbReference type="EMBL" id="QJTE01000002">
    <property type="protein sequence ID" value="PYE84917.1"/>
    <property type="molecule type" value="Genomic_DNA"/>
</dbReference>
<evidence type="ECO:0000256" key="4">
    <source>
        <dbReference type="ARBA" id="ARBA00022691"/>
    </source>
</evidence>
<comment type="similarity">
    <text evidence="1">Belongs to the CFA/CMAS family.</text>
</comment>
<organism evidence="7 8">
    <name type="scientific">Pseudoroseicyclus aestuarii</name>
    <dbReference type="NCBI Taxonomy" id="1795041"/>
    <lineage>
        <taxon>Bacteria</taxon>
        <taxon>Pseudomonadati</taxon>
        <taxon>Pseudomonadota</taxon>
        <taxon>Alphaproteobacteria</taxon>
        <taxon>Rhodobacterales</taxon>
        <taxon>Paracoccaceae</taxon>
        <taxon>Pseudoroseicyclus</taxon>
    </lineage>
</organism>
<reference evidence="7 8" key="1">
    <citation type="submission" date="2018-06" db="EMBL/GenBank/DDBJ databases">
        <title>Genomic Encyclopedia of Type Strains, Phase III (KMG-III): the genomes of soil and plant-associated and newly described type strains.</title>
        <authorList>
            <person name="Whitman W."/>
        </authorList>
    </citation>
    <scope>NUCLEOTIDE SEQUENCE [LARGE SCALE GENOMIC DNA]</scope>
    <source>
        <strain evidence="7 8">CECT 9025</strain>
    </source>
</reference>
<evidence type="ECO:0000313" key="8">
    <source>
        <dbReference type="Proteomes" id="UP000248311"/>
    </source>
</evidence>
<dbReference type="OrthoDB" id="9782855at2"/>
<evidence type="ECO:0000256" key="1">
    <source>
        <dbReference type="ARBA" id="ARBA00010815"/>
    </source>
</evidence>
<keyword evidence="2" id="KW-0489">Methyltransferase</keyword>
<dbReference type="Gene3D" id="3.40.50.150">
    <property type="entry name" value="Vaccinia Virus protein VP39"/>
    <property type="match status" value="1"/>
</dbReference>
<keyword evidence="5" id="KW-0443">Lipid metabolism</keyword>
<evidence type="ECO:0000259" key="6">
    <source>
        <dbReference type="Pfam" id="PF25371"/>
    </source>
</evidence>
<sequence>MWSEAINQMLRQWMRKGALTLHLPDGTARSYGDGTAPQVTLRIHDDATLRRLALNPDLALGEAYMEGSLTVDGDDLHGLLELVLRNFGGGRRSWWNLPGRWLRKARRGLDQRNIAASSRRNVAHHYDLPPRLYDLFLDEDRQYSCAYFRDPGDGLEQAQLQKKHHIARKLRLEPGLRVLDIGCGWGGMALTLARDYGVQVTGVTLSEEQLKVAQRRAREEGLEDRVEFRLQDYRAVTETFDRIVSVGMFEHVGLPQFDPYFRAVHDLLAEDGVALVHTIGWAGPPGSTNPWIAKYIFPGGYIPSLSEVAPVIENNGLWLTDLECLRLHYALTLRHWYDRFTARLDEAREINDETFVRMWKFYLVASEQSFRFNRQDVFQFQISKRLDAVPITRDYLYRSGLVPRQAEVETLDRARDHAAE</sequence>
<dbReference type="PANTHER" id="PTHR43667">
    <property type="entry name" value="CYCLOPROPANE-FATTY-ACYL-PHOSPHOLIPID SYNTHASE"/>
    <property type="match status" value="1"/>
</dbReference>
<evidence type="ECO:0000256" key="3">
    <source>
        <dbReference type="ARBA" id="ARBA00022679"/>
    </source>
</evidence>
<dbReference type="SUPFAM" id="SSF53335">
    <property type="entry name" value="S-adenosyl-L-methionine-dependent methyltransferases"/>
    <property type="match status" value="1"/>
</dbReference>